<comment type="caution">
    <text evidence="1">The sequence shown here is derived from an EMBL/GenBank/DDBJ whole genome shotgun (WGS) entry which is preliminary data.</text>
</comment>
<accession>A0ACA9SI53</accession>
<organism evidence="1 2">
    <name type="scientific">Racocetra persica</name>
    <dbReference type="NCBI Taxonomy" id="160502"/>
    <lineage>
        <taxon>Eukaryota</taxon>
        <taxon>Fungi</taxon>
        <taxon>Fungi incertae sedis</taxon>
        <taxon>Mucoromycota</taxon>
        <taxon>Glomeromycotina</taxon>
        <taxon>Glomeromycetes</taxon>
        <taxon>Diversisporales</taxon>
        <taxon>Gigasporaceae</taxon>
        <taxon>Racocetra</taxon>
    </lineage>
</organism>
<dbReference type="EMBL" id="CAJVQC010122342">
    <property type="protein sequence ID" value="CAG8839029.1"/>
    <property type="molecule type" value="Genomic_DNA"/>
</dbReference>
<name>A0ACA9SI53_9GLOM</name>
<evidence type="ECO:0000313" key="2">
    <source>
        <dbReference type="Proteomes" id="UP000789920"/>
    </source>
</evidence>
<gene>
    <name evidence="1" type="ORF">RPERSI_LOCUS30892</name>
</gene>
<proteinExistence type="predicted"/>
<dbReference type="Proteomes" id="UP000789920">
    <property type="component" value="Unassembled WGS sequence"/>
</dbReference>
<reference evidence="1" key="1">
    <citation type="submission" date="2021-06" db="EMBL/GenBank/DDBJ databases">
        <authorList>
            <person name="Kallberg Y."/>
            <person name="Tangrot J."/>
            <person name="Rosling A."/>
        </authorList>
    </citation>
    <scope>NUCLEOTIDE SEQUENCE</scope>
    <source>
        <strain evidence="1">MA461A</strain>
    </source>
</reference>
<sequence length="208" mass="23688">DMCMLPHPHTGEDIVTQLKSILAIFNITTKIICATTDSRSNVVLAIRLLNMHLSMQNHHFYSHFKKIGQSVGKVYTSMPMTIAAVMRHYSNLAYYRLSQEEDSDLQAVTQFLQPFYEITNILSGSTYVTLGLSALLMDNIIDVISSYIQDSSSPQFLKTAAIQMIEKLNQYMDHIYDKAAFMASILDSRIKLELMPVNMNTPENQDYF</sequence>
<protein>
    <submittedName>
        <fullName evidence="1">5977_t:CDS:1</fullName>
    </submittedName>
</protein>
<keyword evidence="2" id="KW-1185">Reference proteome</keyword>
<evidence type="ECO:0000313" key="1">
    <source>
        <dbReference type="EMBL" id="CAG8839029.1"/>
    </source>
</evidence>
<feature type="non-terminal residue" evidence="1">
    <location>
        <position position="208"/>
    </location>
</feature>
<feature type="non-terminal residue" evidence="1">
    <location>
        <position position="1"/>
    </location>
</feature>